<dbReference type="EMBL" id="BOPG01000024">
    <property type="protein sequence ID" value="GIJ56438.1"/>
    <property type="molecule type" value="Genomic_DNA"/>
</dbReference>
<evidence type="ECO:0000313" key="3">
    <source>
        <dbReference type="Proteomes" id="UP000612585"/>
    </source>
</evidence>
<dbReference type="RefSeq" id="WP_203994788.1">
    <property type="nucleotide sequence ID" value="NZ_BOPG01000024.1"/>
</dbReference>
<feature type="chain" id="PRO_5035226214" description="Alpha amylase inhibitor" evidence="1">
    <location>
        <begin position="42"/>
        <end position="124"/>
    </location>
</feature>
<organism evidence="2 3">
    <name type="scientific">Virgisporangium aurantiacum</name>
    <dbReference type="NCBI Taxonomy" id="175570"/>
    <lineage>
        <taxon>Bacteria</taxon>
        <taxon>Bacillati</taxon>
        <taxon>Actinomycetota</taxon>
        <taxon>Actinomycetes</taxon>
        <taxon>Micromonosporales</taxon>
        <taxon>Micromonosporaceae</taxon>
        <taxon>Virgisporangium</taxon>
    </lineage>
</organism>
<keyword evidence="1" id="KW-0732">Signal</keyword>
<feature type="signal peptide" evidence="1">
    <location>
        <begin position="1"/>
        <end position="41"/>
    </location>
</feature>
<dbReference type="AlphaFoldDB" id="A0A8J3Z7Q0"/>
<protein>
    <recommendedName>
        <fullName evidence="4">Alpha amylase inhibitor</fullName>
    </recommendedName>
</protein>
<comment type="caution">
    <text evidence="2">The sequence shown here is derived from an EMBL/GenBank/DDBJ whole genome shotgun (WGS) entry which is preliminary data.</text>
</comment>
<dbReference type="Proteomes" id="UP000612585">
    <property type="component" value="Unassembled WGS sequence"/>
</dbReference>
<name>A0A8J3Z7Q0_9ACTN</name>
<reference evidence="2" key="1">
    <citation type="submission" date="2021-01" db="EMBL/GenBank/DDBJ databases">
        <title>Whole genome shotgun sequence of Virgisporangium aurantiacum NBRC 16421.</title>
        <authorList>
            <person name="Komaki H."/>
            <person name="Tamura T."/>
        </authorList>
    </citation>
    <scope>NUCLEOTIDE SEQUENCE</scope>
    <source>
        <strain evidence="2">NBRC 16421</strain>
    </source>
</reference>
<evidence type="ECO:0000313" key="2">
    <source>
        <dbReference type="EMBL" id="GIJ56438.1"/>
    </source>
</evidence>
<proteinExistence type="predicted"/>
<sequence length="124" mass="12316">MDARTAPRSRSKATATRVGAVGAALLAGSAFLALGAGTASAAPADAATVARPADVQVKADCFTPMAVSYDYTKSCGGGAYVIFHFLGSSSCGVGGQGAIYRFARGYYSAATGPVTLPQAQTPCA</sequence>
<keyword evidence="3" id="KW-1185">Reference proteome</keyword>
<evidence type="ECO:0008006" key="4">
    <source>
        <dbReference type="Google" id="ProtNLM"/>
    </source>
</evidence>
<gene>
    <name evidence="2" type="ORF">Vau01_039540</name>
</gene>
<accession>A0A8J3Z7Q0</accession>
<evidence type="ECO:0000256" key="1">
    <source>
        <dbReference type="SAM" id="SignalP"/>
    </source>
</evidence>